<evidence type="ECO:0000313" key="3">
    <source>
        <dbReference type="Proteomes" id="UP000521943"/>
    </source>
</evidence>
<evidence type="ECO:0000313" key="1">
    <source>
        <dbReference type="EMBL" id="KAF6743348.1"/>
    </source>
</evidence>
<proteinExistence type="predicted"/>
<dbReference type="Proteomes" id="UP000521943">
    <property type="component" value="Unassembled WGS sequence"/>
</dbReference>
<evidence type="ECO:0000313" key="2">
    <source>
        <dbReference type="EMBL" id="KAF6745287.1"/>
    </source>
</evidence>
<dbReference type="EMBL" id="JACGCI010000148">
    <property type="protein sequence ID" value="KAF6743348.1"/>
    <property type="molecule type" value="Genomic_DNA"/>
</dbReference>
<sequence>MDNVPYELLEKIVALYIEDLCPIPRRVTLPIDLALVDQRTLLAATRVSWRSILVDSPRYAERLLEKAANILGGKRLGEETRRLHIHSRSRPPEWHCLPDVLRAFPNLNTLSINFRHLTRGLVPRPWAPLGAAMLPYPAGLTHLQLDEAPSVDEVAALSASLPSLQFLGVHRVTSQSPPTTTTLHFPALTHLALGDHTFYHPRKEYGVLMAAFAVGGLMPKLEALELLHYAGDPRPLLARFGKQLKFLSYPTRPDDEGFLSQATPYDYDEEEVPLDLCPNIRTLRLFFHATIVHGDHRQRSMRVEIVTINIVTPGGGKMTGGGERASSEEASRRYEQVHRVCRMEGHSLEIVAYRGVWKDICIIRK</sequence>
<reference evidence="1 3" key="1">
    <citation type="submission" date="2020-07" db="EMBL/GenBank/DDBJ databases">
        <title>Comparative genomics of pyrophilous fungi reveals a link between fire events and developmental genes.</title>
        <authorList>
            <consortium name="DOE Joint Genome Institute"/>
            <person name="Steindorff A.S."/>
            <person name="Carver A."/>
            <person name="Calhoun S."/>
            <person name="Stillman K."/>
            <person name="Liu H."/>
            <person name="Lipzen A."/>
            <person name="Pangilinan J."/>
            <person name="Labutti K."/>
            <person name="Bruns T.D."/>
            <person name="Grigoriev I.V."/>
        </authorList>
    </citation>
    <scope>NUCLEOTIDE SEQUENCE [LARGE SCALE GENOMIC DNA]</scope>
    <source>
        <strain evidence="1 3">CBS 144469</strain>
    </source>
</reference>
<dbReference type="OrthoDB" id="3114335at2759"/>
<dbReference type="EMBL" id="JACGCI010000108">
    <property type="protein sequence ID" value="KAF6745287.1"/>
    <property type="molecule type" value="Genomic_DNA"/>
</dbReference>
<dbReference type="AlphaFoldDB" id="A0A8H6HCJ1"/>
<keyword evidence="3" id="KW-1185">Reference proteome</keyword>
<evidence type="ECO:0008006" key="4">
    <source>
        <dbReference type="Google" id="ProtNLM"/>
    </source>
</evidence>
<protein>
    <recommendedName>
        <fullName evidence="4">F-box domain-containing protein</fullName>
    </recommendedName>
</protein>
<gene>
    <name evidence="2" type="ORF">DFP72DRAFT_1077725</name>
    <name evidence="1" type="ORF">DFP72DRAFT_859049</name>
</gene>
<name>A0A8H6HCJ1_9AGAR</name>
<organism evidence="1 3">
    <name type="scientific">Ephemerocybe angulata</name>
    <dbReference type="NCBI Taxonomy" id="980116"/>
    <lineage>
        <taxon>Eukaryota</taxon>
        <taxon>Fungi</taxon>
        <taxon>Dikarya</taxon>
        <taxon>Basidiomycota</taxon>
        <taxon>Agaricomycotina</taxon>
        <taxon>Agaricomycetes</taxon>
        <taxon>Agaricomycetidae</taxon>
        <taxon>Agaricales</taxon>
        <taxon>Agaricineae</taxon>
        <taxon>Psathyrellaceae</taxon>
        <taxon>Ephemerocybe</taxon>
    </lineage>
</organism>
<comment type="caution">
    <text evidence="1">The sequence shown here is derived from an EMBL/GenBank/DDBJ whole genome shotgun (WGS) entry which is preliminary data.</text>
</comment>
<accession>A0A8H6HCJ1</accession>
<dbReference type="SUPFAM" id="SSF52047">
    <property type="entry name" value="RNI-like"/>
    <property type="match status" value="1"/>
</dbReference>
<dbReference type="InterPro" id="IPR032675">
    <property type="entry name" value="LRR_dom_sf"/>
</dbReference>
<dbReference type="Gene3D" id="3.80.10.10">
    <property type="entry name" value="Ribonuclease Inhibitor"/>
    <property type="match status" value="1"/>
</dbReference>